<dbReference type="PANTHER" id="PTHR47332">
    <property type="entry name" value="SET DOMAIN-CONTAINING PROTEIN 5"/>
    <property type="match status" value="1"/>
</dbReference>
<dbReference type="PROSITE" id="PS50280">
    <property type="entry name" value="SET"/>
    <property type="match status" value="1"/>
</dbReference>
<dbReference type="SUPFAM" id="SSF82199">
    <property type="entry name" value="SET domain"/>
    <property type="match status" value="1"/>
</dbReference>
<evidence type="ECO:0000313" key="4">
    <source>
        <dbReference type="EMBL" id="KAL2271348.1"/>
    </source>
</evidence>
<dbReference type="Proteomes" id="UP001600064">
    <property type="component" value="Unassembled WGS sequence"/>
</dbReference>
<dbReference type="EMBL" id="JAZGUE010000001">
    <property type="protein sequence ID" value="KAL2271348.1"/>
    <property type="molecule type" value="Genomic_DNA"/>
</dbReference>
<evidence type="ECO:0000256" key="2">
    <source>
        <dbReference type="SAM" id="SignalP"/>
    </source>
</evidence>
<dbReference type="RefSeq" id="XP_070870072.1">
    <property type="nucleotide sequence ID" value="XM_071013984.1"/>
</dbReference>
<evidence type="ECO:0000313" key="5">
    <source>
        <dbReference type="Proteomes" id="UP001600064"/>
    </source>
</evidence>
<dbReference type="Gene3D" id="2.170.270.10">
    <property type="entry name" value="SET domain"/>
    <property type="match status" value="1"/>
</dbReference>
<feature type="chain" id="PRO_5047368768" description="SET domain-containing protein" evidence="2">
    <location>
        <begin position="19"/>
        <end position="434"/>
    </location>
</feature>
<keyword evidence="2" id="KW-0732">Signal</keyword>
<accession>A0ABR4DLR1</accession>
<dbReference type="CDD" id="cd20071">
    <property type="entry name" value="SET_SMYD"/>
    <property type="match status" value="1"/>
</dbReference>
<evidence type="ECO:0000259" key="3">
    <source>
        <dbReference type="PROSITE" id="PS50280"/>
    </source>
</evidence>
<dbReference type="PANTHER" id="PTHR47332:SF6">
    <property type="entry name" value="SET DOMAIN-CONTAINING PROTEIN"/>
    <property type="match status" value="1"/>
</dbReference>
<dbReference type="InterPro" id="IPR046341">
    <property type="entry name" value="SET_dom_sf"/>
</dbReference>
<evidence type="ECO:0000256" key="1">
    <source>
        <dbReference type="SAM" id="MobiDB-lite"/>
    </source>
</evidence>
<protein>
    <recommendedName>
        <fullName evidence="3">SET domain-containing protein</fullName>
    </recommendedName>
</protein>
<dbReference type="InterPro" id="IPR053185">
    <property type="entry name" value="SET_domain_protein"/>
</dbReference>
<feature type="signal peptide" evidence="2">
    <location>
        <begin position="1"/>
        <end position="18"/>
    </location>
</feature>
<dbReference type="InterPro" id="IPR001214">
    <property type="entry name" value="SET_dom"/>
</dbReference>
<dbReference type="Pfam" id="PF00856">
    <property type="entry name" value="SET"/>
    <property type="match status" value="1"/>
</dbReference>
<proteinExistence type="predicted"/>
<sequence>MHTLSLLAGLSAAGLAAAFHSHVDTTTSCLWSPLVREGQATCASPRPVLKQKIQPDEEQPGLGRASQNNTSKEHALPDPWVGPEKCHGQFCLFFNPKAGDGLSLLTSARIATVAADLPFPLNLGVEPGAIYEAQVPGKGAGLFANRTIRRGEIIMQRTPALLIQSELHIELDPAAREALYKAAVNRMPAASRERFLGQIGDTVYDKVEKNSFRVFVDGENTHSPHLGIYPEVSKMNHDCRPNVHYRLRDITHTSVAVRDIQPGEELTISYIFGKAPRATRLSQLEDWGFSCSCQQCTLPPKEAGASDSRIRQIQALEDEIETLMSRARGEGIRPEMGAKLVELYLAERLDAYLSPAYTRAALIYSMFGNEERAREYAREAAAALERETGPYARDLESMRELAENPKRHWSWAIKATSGTPVAERPANKTQAKKG</sequence>
<comment type="caution">
    <text evidence="4">The sequence shown here is derived from an EMBL/GenBank/DDBJ whole genome shotgun (WGS) entry which is preliminary data.</text>
</comment>
<dbReference type="GeneID" id="98128628"/>
<dbReference type="SMART" id="SM00317">
    <property type="entry name" value="SET"/>
    <property type="match status" value="1"/>
</dbReference>
<feature type="region of interest" description="Disordered" evidence="1">
    <location>
        <begin position="45"/>
        <end position="79"/>
    </location>
</feature>
<reference evidence="4 5" key="1">
    <citation type="journal article" date="2024" name="Commun. Biol.">
        <title>Comparative genomic analysis of thermophilic fungi reveals convergent evolutionary adaptations and gene losses.</title>
        <authorList>
            <person name="Steindorff A.S."/>
            <person name="Aguilar-Pontes M.V."/>
            <person name="Robinson A.J."/>
            <person name="Andreopoulos B."/>
            <person name="LaButti K."/>
            <person name="Kuo A."/>
            <person name="Mondo S."/>
            <person name="Riley R."/>
            <person name="Otillar R."/>
            <person name="Haridas S."/>
            <person name="Lipzen A."/>
            <person name="Grimwood J."/>
            <person name="Schmutz J."/>
            <person name="Clum A."/>
            <person name="Reid I.D."/>
            <person name="Moisan M.C."/>
            <person name="Butler G."/>
            <person name="Nguyen T.T.M."/>
            <person name="Dewar K."/>
            <person name="Conant G."/>
            <person name="Drula E."/>
            <person name="Henrissat B."/>
            <person name="Hansel C."/>
            <person name="Singer S."/>
            <person name="Hutchinson M.I."/>
            <person name="de Vries R.P."/>
            <person name="Natvig D.O."/>
            <person name="Powell A.J."/>
            <person name="Tsang A."/>
            <person name="Grigoriev I.V."/>
        </authorList>
    </citation>
    <scope>NUCLEOTIDE SEQUENCE [LARGE SCALE GENOMIC DNA]</scope>
    <source>
        <strain evidence="4 5">ATCC 22073</strain>
    </source>
</reference>
<keyword evidence="5" id="KW-1185">Reference proteome</keyword>
<name>A0ABR4DLR1_9PEZI</name>
<organism evidence="4 5">
    <name type="scientific">Remersonia thermophila</name>
    <dbReference type="NCBI Taxonomy" id="72144"/>
    <lineage>
        <taxon>Eukaryota</taxon>
        <taxon>Fungi</taxon>
        <taxon>Dikarya</taxon>
        <taxon>Ascomycota</taxon>
        <taxon>Pezizomycotina</taxon>
        <taxon>Sordariomycetes</taxon>
        <taxon>Sordariomycetidae</taxon>
        <taxon>Sordariales</taxon>
        <taxon>Sordariales incertae sedis</taxon>
        <taxon>Remersonia</taxon>
    </lineage>
</organism>
<gene>
    <name evidence="4" type="ORF">VTJ83DRAFT_719</name>
</gene>
<feature type="domain" description="SET" evidence="3">
    <location>
        <begin position="123"/>
        <end position="271"/>
    </location>
</feature>